<gene>
    <name evidence="2" type="ORF">HQN85_11220</name>
</gene>
<evidence type="ECO:0000259" key="1">
    <source>
        <dbReference type="PROSITE" id="PS51352"/>
    </source>
</evidence>
<dbReference type="Proteomes" id="UP000762110">
    <property type="component" value="Unassembled WGS sequence"/>
</dbReference>
<dbReference type="SUPFAM" id="SSF52833">
    <property type="entry name" value="Thioredoxin-like"/>
    <property type="match status" value="1"/>
</dbReference>
<organism evidence="2 3">
    <name type="scientific">Pedobacter boryungensis</name>
    <dbReference type="NCBI Taxonomy" id="869962"/>
    <lineage>
        <taxon>Bacteria</taxon>
        <taxon>Pseudomonadati</taxon>
        <taxon>Bacteroidota</taxon>
        <taxon>Sphingobacteriia</taxon>
        <taxon>Sphingobacteriales</taxon>
        <taxon>Sphingobacteriaceae</taxon>
        <taxon>Pedobacter</taxon>
    </lineage>
</organism>
<evidence type="ECO:0000313" key="2">
    <source>
        <dbReference type="EMBL" id="NQX32304.1"/>
    </source>
</evidence>
<dbReference type="EMBL" id="JABMKV010000002">
    <property type="protein sequence ID" value="NQX32304.1"/>
    <property type="molecule type" value="Genomic_DNA"/>
</dbReference>
<feature type="domain" description="Thioredoxin" evidence="1">
    <location>
        <begin position="23"/>
        <end position="170"/>
    </location>
</feature>
<proteinExistence type="predicted"/>
<sequence>MKKIVSYICFLFPIFAFGQGMVLKSGDQFPNISINQLINAPVKNINLSESKDKKFYILNFWGTWCSPCIPEMDELTKLQKANANKLQVIAISDDDPLKLQKYLKNKPTSIWLSTDTSYLFYTLFNLASVSQCAIVNADKKIVAVMKTHSITQGLLDSLYSGKRIVSNADIKEKPINTSSDIFAVDSTLASNFTVRSYMIGQQSMGKRYAGKSVFAKRRRSFINTGIISLYKDAYNIVSNNQIIYEVDKKKIDNYSDKNTLYCVDILVRPEEKDSLNVILQQKLNAVLPVKARIEYKTIPVYVITDNGFKLPTSTKETSYGFSGRGYEGEAVTIVDFANDYLSNELSLPVVDETNLKGKFDIKTAIEMRTQENVIKSIEALGLKIEKLERKMRMMVLY</sequence>
<evidence type="ECO:0000313" key="3">
    <source>
        <dbReference type="Proteomes" id="UP000762110"/>
    </source>
</evidence>
<accession>A0ABX2DFH0</accession>
<dbReference type="PROSITE" id="PS51352">
    <property type="entry name" value="THIOREDOXIN_2"/>
    <property type="match status" value="1"/>
</dbReference>
<name>A0ABX2DFH0_9SPHI</name>
<dbReference type="Pfam" id="PF12543">
    <property type="entry name" value="DUF3738"/>
    <property type="match status" value="1"/>
</dbReference>
<dbReference type="CDD" id="cd02966">
    <property type="entry name" value="TlpA_like_family"/>
    <property type="match status" value="1"/>
</dbReference>
<keyword evidence="3" id="KW-1185">Reference proteome</keyword>
<dbReference type="PANTHER" id="PTHR42852">
    <property type="entry name" value="THIOL:DISULFIDE INTERCHANGE PROTEIN DSBE"/>
    <property type="match status" value="1"/>
</dbReference>
<dbReference type="RefSeq" id="WP_173272183.1">
    <property type="nucleotide sequence ID" value="NZ_JABMKV010000002.1"/>
</dbReference>
<dbReference type="Pfam" id="PF08534">
    <property type="entry name" value="Redoxin"/>
    <property type="match status" value="1"/>
</dbReference>
<dbReference type="InterPro" id="IPR013740">
    <property type="entry name" value="Redoxin"/>
</dbReference>
<dbReference type="InterPro" id="IPR017801">
    <property type="entry name" value="DUF3738"/>
</dbReference>
<dbReference type="InterPro" id="IPR036249">
    <property type="entry name" value="Thioredoxin-like_sf"/>
</dbReference>
<dbReference type="InterPro" id="IPR013766">
    <property type="entry name" value="Thioredoxin_domain"/>
</dbReference>
<reference evidence="2 3" key="1">
    <citation type="submission" date="2020-05" db="EMBL/GenBank/DDBJ databases">
        <title>Description of Pedobacter foliorum sp. nov.</title>
        <authorList>
            <person name="Qi S."/>
            <person name="Carlier A."/>
            <person name="Cnockaert M."/>
            <person name="Vandamme P."/>
        </authorList>
    </citation>
    <scope>NUCLEOTIDE SEQUENCE [LARGE SCALE GENOMIC DNA]</scope>
    <source>
        <strain evidence="2 3">LMG 31300</strain>
    </source>
</reference>
<dbReference type="PANTHER" id="PTHR42852:SF13">
    <property type="entry name" value="PROTEIN DIPZ"/>
    <property type="match status" value="1"/>
</dbReference>
<protein>
    <submittedName>
        <fullName evidence="2">Redoxin family protein</fullName>
    </submittedName>
</protein>
<comment type="caution">
    <text evidence="2">The sequence shown here is derived from an EMBL/GenBank/DDBJ whole genome shotgun (WGS) entry which is preliminary data.</text>
</comment>
<dbReference type="InterPro" id="IPR050553">
    <property type="entry name" value="Thioredoxin_ResA/DsbE_sf"/>
</dbReference>
<dbReference type="Gene3D" id="3.40.30.10">
    <property type="entry name" value="Glutaredoxin"/>
    <property type="match status" value="1"/>
</dbReference>